<reference evidence="2" key="1">
    <citation type="submission" date="2024-07" db="EMBL/GenBank/DDBJ databases">
        <title>Two chromosome-level genome assemblies of Korean endemic species Abeliophyllum distichum and Forsythia ovata (Oleaceae).</title>
        <authorList>
            <person name="Jang H."/>
        </authorList>
    </citation>
    <scope>NUCLEOTIDE SEQUENCE [LARGE SCALE GENOMIC DNA]</scope>
</reference>
<dbReference type="Proteomes" id="UP001604336">
    <property type="component" value="Unassembled WGS sequence"/>
</dbReference>
<dbReference type="InterPro" id="IPR027443">
    <property type="entry name" value="IPNS-like_sf"/>
</dbReference>
<dbReference type="AlphaFoldDB" id="A0ABD1NNC6"/>
<gene>
    <name evidence="1" type="ORF">Adt_49389</name>
</gene>
<evidence type="ECO:0000313" key="2">
    <source>
        <dbReference type="Proteomes" id="UP001604336"/>
    </source>
</evidence>
<dbReference type="Gene3D" id="2.60.120.330">
    <property type="entry name" value="B-lactam Antibiotic, Isopenicillin N Synthase, Chain"/>
    <property type="match status" value="1"/>
</dbReference>
<sequence length="116" mass="13201">MDGSKIWIAIQSMDGAFVVKLGDHGHNANHQVVVNSNYNKLSIETFQNPAPEAIVYLLKVRAGEKLVLEEPIMFSKMYKRKLSKNLELVRLKKLAKEKQLNQETNVKPELVEEILA</sequence>
<protein>
    <submittedName>
        <fullName evidence="1">Naringenin</fullName>
    </submittedName>
</protein>
<comment type="caution">
    <text evidence="1">The sequence shown here is derived from an EMBL/GenBank/DDBJ whole genome shotgun (WGS) entry which is preliminary data.</text>
</comment>
<proteinExistence type="predicted"/>
<dbReference type="SUPFAM" id="SSF51197">
    <property type="entry name" value="Clavaminate synthase-like"/>
    <property type="match status" value="1"/>
</dbReference>
<name>A0ABD1NNC6_9LAMI</name>
<evidence type="ECO:0000313" key="1">
    <source>
        <dbReference type="EMBL" id="KAL2453111.1"/>
    </source>
</evidence>
<dbReference type="EMBL" id="JBFOLK010000856">
    <property type="protein sequence ID" value="KAL2453111.1"/>
    <property type="molecule type" value="Genomic_DNA"/>
</dbReference>
<accession>A0ABD1NNC6</accession>
<keyword evidence="2" id="KW-1185">Reference proteome</keyword>
<organism evidence="1 2">
    <name type="scientific">Abeliophyllum distichum</name>
    <dbReference type="NCBI Taxonomy" id="126358"/>
    <lineage>
        <taxon>Eukaryota</taxon>
        <taxon>Viridiplantae</taxon>
        <taxon>Streptophyta</taxon>
        <taxon>Embryophyta</taxon>
        <taxon>Tracheophyta</taxon>
        <taxon>Spermatophyta</taxon>
        <taxon>Magnoliopsida</taxon>
        <taxon>eudicotyledons</taxon>
        <taxon>Gunneridae</taxon>
        <taxon>Pentapetalae</taxon>
        <taxon>asterids</taxon>
        <taxon>lamiids</taxon>
        <taxon>Lamiales</taxon>
        <taxon>Oleaceae</taxon>
        <taxon>Forsythieae</taxon>
        <taxon>Abeliophyllum</taxon>
    </lineage>
</organism>